<sequence length="186" mass="21072">MDRHILSMDLRALTRSIDRYLGETMPPSACDATGGNAHIIMFLARNRDRDVYQHTIEQKFCITRSTASRVLALMEKKGMIVRESVDHDARLKKIVLTDQADAIVNDLRRSGADMERRLMAGLSAQELETLASCIARMRANLDDARREFQNRQPDRRQTAAAPQAGEPARGDMNETNDKNDKKEESK</sequence>
<keyword evidence="7" id="KW-1185">Reference proteome</keyword>
<evidence type="ECO:0000256" key="4">
    <source>
        <dbReference type="SAM" id="MobiDB-lite"/>
    </source>
</evidence>
<dbReference type="InterPro" id="IPR036388">
    <property type="entry name" value="WH-like_DNA-bd_sf"/>
</dbReference>
<dbReference type="EMBL" id="QXGK01000001">
    <property type="protein sequence ID" value="RSX58720.1"/>
    <property type="molecule type" value="Genomic_DNA"/>
</dbReference>
<dbReference type="InterPro" id="IPR036390">
    <property type="entry name" value="WH_DNA-bd_sf"/>
</dbReference>
<keyword evidence="2" id="KW-0238">DNA-binding</keyword>
<dbReference type="GO" id="GO:0003677">
    <property type="term" value="F:DNA binding"/>
    <property type="evidence" value="ECO:0007669"/>
    <property type="project" value="UniProtKB-KW"/>
</dbReference>
<evidence type="ECO:0000256" key="1">
    <source>
        <dbReference type="ARBA" id="ARBA00023015"/>
    </source>
</evidence>
<feature type="compositionally biased region" description="Basic and acidic residues" evidence="4">
    <location>
        <begin position="147"/>
        <end position="157"/>
    </location>
</feature>
<name>A0A430FWG5_9BIFI</name>
<evidence type="ECO:0000256" key="3">
    <source>
        <dbReference type="ARBA" id="ARBA00023163"/>
    </source>
</evidence>
<evidence type="ECO:0000256" key="2">
    <source>
        <dbReference type="ARBA" id="ARBA00023125"/>
    </source>
</evidence>
<evidence type="ECO:0000313" key="6">
    <source>
        <dbReference type="EMBL" id="RSX58720.1"/>
    </source>
</evidence>
<keyword evidence="3" id="KW-0804">Transcription</keyword>
<dbReference type="RefSeq" id="WP_241222775.1">
    <property type="nucleotide sequence ID" value="NZ_QXGK01000001.1"/>
</dbReference>
<dbReference type="GO" id="GO:0003700">
    <property type="term" value="F:DNA-binding transcription factor activity"/>
    <property type="evidence" value="ECO:0007669"/>
    <property type="project" value="InterPro"/>
</dbReference>
<gene>
    <name evidence="6" type="ORF">D2E24_0016</name>
</gene>
<dbReference type="PANTHER" id="PTHR42756:SF1">
    <property type="entry name" value="TRANSCRIPTIONAL REPRESSOR OF EMRAB OPERON"/>
    <property type="match status" value="1"/>
</dbReference>
<dbReference type="InterPro" id="IPR000835">
    <property type="entry name" value="HTH_MarR-typ"/>
</dbReference>
<organism evidence="6 7">
    <name type="scientific">Bifidobacterium samirii</name>
    <dbReference type="NCBI Taxonomy" id="2306974"/>
    <lineage>
        <taxon>Bacteria</taxon>
        <taxon>Bacillati</taxon>
        <taxon>Actinomycetota</taxon>
        <taxon>Actinomycetes</taxon>
        <taxon>Bifidobacteriales</taxon>
        <taxon>Bifidobacteriaceae</taxon>
        <taxon>Bifidobacterium</taxon>
    </lineage>
</organism>
<accession>A0A430FWG5</accession>
<evidence type="ECO:0000259" key="5">
    <source>
        <dbReference type="PROSITE" id="PS50995"/>
    </source>
</evidence>
<proteinExistence type="predicted"/>
<feature type="compositionally biased region" description="Basic and acidic residues" evidence="4">
    <location>
        <begin position="168"/>
        <end position="186"/>
    </location>
</feature>
<comment type="caution">
    <text evidence="6">The sequence shown here is derived from an EMBL/GenBank/DDBJ whole genome shotgun (WGS) entry which is preliminary data.</text>
</comment>
<dbReference type="SMART" id="SM00347">
    <property type="entry name" value="HTH_MARR"/>
    <property type="match status" value="1"/>
</dbReference>
<protein>
    <submittedName>
        <fullName evidence="6">Transcriptional regulator, MarR family</fullName>
    </submittedName>
</protein>
<reference evidence="6 7" key="1">
    <citation type="submission" date="2018-09" db="EMBL/GenBank/DDBJ databases">
        <title>Characterization of the phylogenetic diversity of five novel species belonging to the genus Bifidobacterium.</title>
        <authorList>
            <person name="Lugli G.A."/>
            <person name="Duranti S."/>
            <person name="Milani C."/>
        </authorList>
    </citation>
    <scope>NUCLEOTIDE SEQUENCE [LARGE SCALE GENOMIC DNA]</scope>
    <source>
        <strain evidence="6 7">2033B</strain>
    </source>
</reference>
<dbReference type="PANTHER" id="PTHR42756">
    <property type="entry name" value="TRANSCRIPTIONAL REGULATOR, MARR"/>
    <property type="match status" value="1"/>
</dbReference>
<dbReference type="PRINTS" id="PR00598">
    <property type="entry name" value="HTHMARR"/>
</dbReference>
<feature type="region of interest" description="Disordered" evidence="4">
    <location>
        <begin position="147"/>
        <end position="186"/>
    </location>
</feature>
<evidence type="ECO:0000313" key="7">
    <source>
        <dbReference type="Proteomes" id="UP000287470"/>
    </source>
</evidence>
<dbReference type="PROSITE" id="PS50995">
    <property type="entry name" value="HTH_MARR_2"/>
    <property type="match status" value="1"/>
</dbReference>
<dbReference type="Gene3D" id="1.10.10.10">
    <property type="entry name" value="Winged helix-like DNA-binding domain superfamily/Winged helix DNA-binding domain"/>
    <property type="match status" value="1"/>
</dbReference>
<dbReference type="Pfam" id="PF12802">
    <property type="entry name" value="MarR_2"/>
    <property type="match status" value="1"/>
</dbReference>
<dbReference type="SUPFAM" id="SSF46785">
    <property type="entry name" value="Winged helix' DNA-binding domain"/>
    <property type="match status" value="1"/>
</dbReference>
<dbReference type="AlphaFoldDB" id="A0A430FWG5"/>
<feature type="domain" description="HTH marR-type" evidence="5">
    <location>
        <begin position="3"/>
        <end position="139"/>
    </location>
</feature>
<dbReference type="Proteomes" id="UP000287470">
    <property type="component" value="Unassembled WGS sequence"/>
</dbReference>
<keyword evidence="1" id="KW-0805">Transcription regulation</keyword>